<dbReference type="Pfam" id="PF13899">
    <property type="entry name" value="Thioredoxin_7"/>
    <property type="match status" value="1"/>
</dbReference>
<evidence type="ECO:0000313" key="13">
    <source>
        <dbReference type="Proteomes" id="UP000223913"/>
    </source>
</evidence>
<protein>
    <recommendedName>
        <fullName evidence="3 10">FAD:protein FMN transferase</fullName>
        <ecNumber evidence="2 10">2.7.1.180</ecNumber>
    </recommendedName>
</protein>
<dbReference type="Gene3D" id="3.40.30.10">
    <property type="entry name" value="Glutaredoxin"/>
    <property type="match status" value="1"/>
</dbReference>
<dbReference type="AlphaFoldDB" id="A0A2D0NBY1"/>
<comment type="cofactor">
    <cofactor evidence="1 10">
        <name>Mg(2+)</name>
        <dbReference type="ChEBI" id="CHEBI:18420"/>
    </cofactor>
</comment>
<keyword evidence="13" id="KW-1185">Reference proteome</keyword>
<dbReference type="EC" id="2.7.1.180" evidence="2 10"/>
<evidence type="ECO:0000256" key="10">
    <source>
        <dbReference type="RuleBase" id="RU363002"/>
    </source>
</evidence>
<dbReference type="PANTHER" id="PTHR30040">
    <property type="entry name" value="THIAMINE BIOSYNTHESIS LIPOPROTEIN APBE"/>
    <property type="match status" value="1"/>
</dbReference>
<comment type="similarity">
    <text evidence="10">Belongs to the ApbE family.</text>
</comment>
<comment type="caution">
    <text evidence="12">The sequence shown here is derived from an EMBL/GenBank/DDBJ whole genome shotgun (WGS) entry which is preliminary data.</text>
</comment>
<name>A0A2D0NBY1_FLAN2</name>
<comment type="catalytic activity">
    <reaction evidence="9 10">
        <text>L-threonyl-[protein] + FAD = FMN-L-threonyl-[protein] + AMP + H(+)</text>
        <dbReference type="Rhea" id="RHEA:36847"/>
        <dbReference type="Rhea" id="RHEA-COMP:11060"/>
        <dbReference type="Rhea" id="RHEA-COMP:11061"/>
        <dbReference type="ChEBI" id="CHEBI:15378"/>
        <dbReference type="ChEBI" id="CHEBI:30013"/>
        <dbReference type="ChEBI" id="CHEBI:57692"/>
        <dbReference type="ChEBI" id="CHEBI:74257"/>
        <dbReference type="ChEBI" id="CHEBI:456215"/>
        <dbReference type="EC" id="2.7.1.180"/>
    </reaction>
</comment>
<feature type="domain" description="Thioredoxin" evidence="11">
    <location>
        <begin position="26"/>
        <end position="159"/>
    </location>
</feature>
<dbReference type="Gene3D" id="3.10.520.10">
    <property type="entry name" value="ApbE-like domains"/>
    <property type="match status" value="1"/>
</dbReference>
<evidence type="ECO:0000256" key="4">
    <source>
        <dbReference type="ARBA" id="ARBA00022630"/>
    </source>
</evidence>
<dbReference type="EMBL" id="PDUD01000019">
    <property type="protein sequence ID" value="PHN06014.1"/>
    <property type="molecule type" value="Genomic_DNA"/>
</dbReference>
<sequence length="475" mass="51976">MNIATRNFPLVPGFFLGCLLLLSTNLLYSQTELSWETSWATAKEQAAASDKVILLNFSGSDWCAPCIKMKQEIFGTEVFRAFAADHLVLLNADFPRRRKNQLSAEQQAQNEQLAEQYNRKGSFPMTVLLRANGSVLTSWEGLPSVSAEDFVKAIRPHEPETKAPTTGQTQVFKRTLLLMGSRFVISVVGQDQTVAEQQIDAAVAEIQRIEHLISSWDETSQTSEINRQAGIAPVKVDTELLELIRRSQKISEITQGAFDISFGSIDKEIWHFDGTMTALPAPDVAKQSVRLINYRNIILDEAAQTIFLKDAGMRIGFGAIGKGYAAEKAKAVLVDAGVTDGIVNAGGDLTVWGHQPDGSPWTIGIANPENKLDAFSYLEISNSAVVTSGNYEKFVEIDGKRYTHIIDPRTGYPVSGLKSVTIICPNAEMADALATSVFVLGKEIGLDLINQMQGVHAILVDDTGEISTSTQIELH</sequence>
<dbReference type="PROSITE" id="PS51257">
    <property type="entry name" value="PROKAR_LIPOPROTEIN"/>
    <property type="match status" value="1"/>
</dbReference>
<keyword evidence="10" id="KW-0997">Cell inner membrane</keyword>
<dbReference type="SUPFAM" id="SSF52833">
    <property type="entry name" value="Thioredoxin-like"/>
    <property type="match status" value="1"/>
</dbReference>
<keyword evidence="7 10" id="KW-0274">FAD</keyword>
<dbReference type="GO" id="GO:0005886">
    <property type="term" value="C:plasma membrane"/>
    <property type="evidence" value="ECO:0007669"/>
    <property type="project" value="UniProtKB-SubCell"/>
</dbReference>
<dbReference type="InterPro" id="IPR036249">
    <property type="entry name" value="Thioredoxin-like_sf"/>
</dbReference>
<dbReference type="OrthoDB" id="9778595at2"/>
<dbReference type="Pfam" id="PF02424">
    <property type="entry name" value="ApbE"/>
    <property type="match status" value="1"/>
</dbReference>
<comment type="function">
    <text evidence="10">Flavin transferase that catalyzes the transfer of the FMN moiety of FAD and its covalent binding to the hydroxyl group of a threonine residue in a target flavoprotein.</text>
</comment>
<keyword evidence="8 10" id="KW-0460">Magnesium</keyword>
<dbReference type="PANTHER" id="PTHR30040:SF2">
    <property type="entry name" value="FAD:PROTEIN FMN TRANSFERASE"/>
    <property type="match status" value="1"/>
</dbReference>
<comment type="subcellular location">
    <subcellularLocation>
        <location evidence="10">Cell inner membrane</location>
        <topology evidence="10">Lipid-anchor</topology>
        <orientation evidence="10">Periplasmic side</orientation>
    </subcellularLocation>
</comment>
<evidence type="ECO:0000256" key="1">
    <source>
        <dbReference type="ARBA" id="ARBA00001946"/>
    </source>
</evidence>
<dbReference type="GO" id="GO:0046872">
    <property type="term" value="F:metal ion binding"/>
    <property type="evidence" value="ECO:0007669"/>
    <property type="project" value="UniProtKB-UniRule"/>
</dbReference>
<dbReference type="PROSITE" id="PS51352">
    <property type="entry name" value="THIOREDOXIN_2"/>
    <property type="match status" value="1"/>
</dbReference>
<keyword evidence="10" id="KW-0449">Lipoprotein</keyword>
<evidence type="ECO:0000256" key="5">
    <source>
        <dbReference type="ARBA" id="ARBA00022679"/>
    </source>
</evidence>
<keyword evidence="10" id="KW-0472">Membrane</keyword>
<evidence type="ECO:0000256" key="3">
    <source>
        <dbReference type="ARBA" id="ARBA00016337"/>
    </source>
</evidence>
<evidence type="ECO:0000256" key="6">
    <source>
        <dbReference type="ARBA" id="ARBA00022723"/>
    </source>
</evidence>
<evidence type="ECO:0000313" key="12">
    <source>
        <dbReference type="EMBL" id="PHN06014.1"/>
    </source>
</evidence>
<dbReference type="InterPro" id="IPR013766">
    <property type="entry name" value="Thioredoxin_domain"/>
</dbReference>
<keyword evidence="6 10" id="KW-0479">Metal-binding</keyword>
<evidence type="ECO:0000256" key="8">
    <source>
        <dbReference type="ARBA" id="ARBA00022842"/>
    </source>
</evidence>
<proteinExistence type="inferred from homology"/>
<dbReference type="RefSeq" id="WP_099150607.1">
    <property type="nucleotide sequence ID" value="NZ_PDUD01000019.1"/>
</dbReference>
<dbReference type="Proteomes" id="UP000223913">
    <property type="component" value="Unassembled WGS sequence"/>
</dbReference>
<dbReference type="InterPro" id="IPR003374">
    <property type="entry name" value="ApbE-like_sf"/>
</dbReference>
<organism evidence="12 13">
    <name type="scientific">Flavilitoribacter nigricans (strain ATCC 23147 / DSM 23189 / NBRC 102662 / NCIMB 1420 / SS-2)</name>
    <name type="common">Lewinella nigricans</name>
    <dbReference type="NCBI Taxonomy" id="1122177"/>
    <lineage>
        <taxon>Bacteria</taxon>
        <taxon>Pseudomonadati</taxon>
        <taxon>Bacteroidota</taxon>
        <taxon>Saprospiria</taxon>
        <taxon>Saprospirales</taxon>
        <taxon>Lewinellaceae</taxon>
        <taxon>Flavilitoribacter</taxon>
    </lineage>
</organism>
<evidence type="ECO:0000259" key="11">
    <source>
        <dbReference type="PROSITE" id="PS51352"/>
    </source>
</evidence>
<accession>A0A2D0NBY1</accession>
<gene>
    <name evidence="12" type="ORF">CRP01_13675</name>
</gene>
<evidence type="ECO:0000256" key="2">
    <source>
        <dbReference type="ARBA" id="ARBA00011955"/>
    </source>
</evidence>
<dbReference type="InterPro" id="IPR024932">
    <property type="entry name" value="ApbE"/>
</dbReference>
<evidence type="ECO:0000256" key="9">
    <source>
        <dbReference type="ARBA" id="ARBA00048540"/>
    </source>
</evidence>
<evidence type="ECO:0000256" key="7">
    <source>
        <dbReference type="ARBA" id="ARBA00022827"/>
    </source>
</evidence>
<keyword evidence="4 10" id="KW-0285">Flavoprotein</keyword>
<keyword evidence="5 10" id="KW-0808">Transferase</keyword>
<keyword evidence="10" id="KW-1003">Cell membrane</keyword>
<reference evidence="12 13" key="1">
    <citation type="submission" date="2017-10" db="EMBL/GenBank/DDBJ databases">
        <title>The draft genome sequence of Lewinella nigricans NBRC 102662.</title>
        <authorList>
            <person name="Wang K."/>
        </authorList>
    </citation>
    <scope>NUCLEOTIDE SEQUENCE [LARGE SCALE GENOMIC DNA]</scope>
    <source>
        <strain evidence="12 13">NBRC 102662</strain>
    </source>
</reference>
<dbReference type="SUPFAM" id="SSF143631">
    <property type="entry name" value="ApbE-like"/>
    <property type="match status" value="1"/>
</dbReference>
<dbReference type="GO" id="GO:0016740">
    <property type="term" value="F:transferase activity"/>
    <property type="evidence" value="ECO:0007669"/>
    <property type="project" value="UniProtKB-UniRule"/>
</dbReference>